<dbReference type="Gramene" id="Pp3c2_8960V3.1">
    <property type="protein sequence ID" value="Pp3c2_8960V3.1"/>
    <property type="gene ID" value="Pp3c2_8960"/>
</dbReference>
<feature type="region of interest" description="Disordered" evidence="5">
    <location>
        <begin position="350"/>
        <end position="369"/>
    </location>
</feature>
<name>A0A2K1L0R3_PHYPA</name>
<dbReference type="InterPro" id="IPR036638">
    <property type="entry name" value="HLH_DNA-bd_sf"/>
</dbReference>
<evidence type="ECO:0000313" key="8">
    <source>
        <dbReference type="EnsemblPlants" id="Pp3c2_8960V3.1"/>
    </source>
</evidence>
<gene>
    <name evidence="8" type="primary">LOC112275291</name>
    <name evidence="7" type="ORF">PHYPA_002406</name>
</gene>
<dbReference type="OMA" id="ERNVEHG"/>
<dbReference type="GeneID" id="112275291"/>
<dbReference type="GO" id="GO:0000976">
    <property type="term" value="F:transcription cis-regulatory region binding"/>
    <property type="evidence" value="ECO:0000318"/>
    <property type="project" value="GO_Central"/>
</dbReference>
<feature type="compositionally biased region" description="Acidic residues" evidence="5">
    <location>
        <begin position="481"/>
        <end position="494"/>
    </location>
</feature>
<dbReference type="RefSeq" id="XP_024361311.1">
    <property type="nucleotide sequence ID" value="XM_024505543.2"/>
</dbReference>
<evidence type="ECO:0000313" key="7">
    <source>
        <dbReference type="EMBL" id="PNR59614.1"/>
    </source>
</evidence>
<feature type="region of interest" description="Disordered" evidence="5">
    <location>
        <begin position="702"/>
        <end position="729"/>
    </location>
</feature>
<protein>
    <recommendedName>
        <fullName evidence="6">BHLH domain-containing protein</fullName>
    </recommendedName>
</protein>
<feature type="compositionally biased region" description="Basic and acidic residues" evidence="5">
    <location>
        <begin position="379"/>
        <end position="389"/>
    </location>
</feature>
<feature type="region of interest" description="Disordered" evidence="5">
    <location>
        <begin position="256"/>
        <end position="298"/>
    </location>
</feature>
<dbReference type="EMBL" id="ABEU02000002">
    <property type="protein sequence ID" value="PNR59614.1"/>
    <property type="molecule type" value="Genomic_DNA"/>
</dbReference>
<dbReference type="InterPro" id="IPR047265">
    <property type="entry name" value="PIF1-like_bHLH"/>
</dbReference>
<dbReference type="PANTHER" id="PTHR46807">
    <property type="entry name" value="TRANSCRIPTION FACTOR PIF3"/>
    <property type="match status" value="1"/>
</dbReference>
<reference evidence="7 9" key="2">
    <citation type="journal article" date="2018" name="Plant J.">
        <title>The Physcomitrella patens chromosome-scale assembly reveals moss genome structure and evolution.</title>
        <authorList>
            <person name="Lang D."/>
            <person name="Ullrich K.K."/>
            <person name="Murat F."/>
            <person name="Fuchs J."/>
            <person name="Jenkins J."/>
            <person name="Haas F.B."/>
            <person name="Piednoel M."/>
            <person name="Gundlach H."/>
            <person name="Van Bel M."/>
            <person name="Meyberg R."/>
            <person name="Vives C."/>
            <person name="Morata J."/>
            <person name="Symeonidi A."/>
            <person name="Hiss M."/>
            <person name="Muchero W."/>
            <person name="Kamisugi Y."/>
            <person name="Saleh O."/>
            <person name="Blanc G."/>
            <person name="Decker E.L."/>
            <person name="van Gessel N."/>
            <person name="Grimwood J."/>
            <person name="Hayes R.D."/>
            <person name="Graham S.W."/>
            <person name="Gunter L.E."/>
            <person name="McDaniel S.F."/>
            <person name="Hoernstein S.N.W."/>
            <person name="Larsson A."/>
            <person name="Li F.W."/>
            <person name="Perroud P.F."/>
            <person name="Phillips J."/>
            <person name="Ranjan P."/>
            <person name="Rokshar D.S."/>
            <person name="Rothfels C.J."/>
            <person name="Schneider L."/>
            <person name="Shu S."/>
            <person name="Stevenson D.W."/>
            <person name="Thummler F."/>
            <person name="Tillich M."/>
            <person name="Villarreal Aguilar J.C."/>
            <person name="Widiez T."/>
            <person name="Wong G.K."/>
            <person name="Wymore A."/>
            <person name="Zhang Y."/>
            <person name="Zimmer A.D."/>
            <person name="Quatrano R.S."/>
            <person name="Mayer K.F.X."/>
            <person name="Goodstein D."/>
            <person name="Casacuberta J.M."/>
            <person name="Vandepoele K."/>
            <person name="Reski R."/>
            <person name="Cuming A.C."/>
            <person name="Tuskan G.A."/>
            <person name="Maumus F."/>
            <person name="Salse J."/>
            <person name="Schmutz J."/>
            <person name="Rensing S.A."/>
        </authorList>
    </citation>
    <scope>NUCLEOTIDE SEQUENCE [LARGE SCALE GENOMIC DNA]</scope>
    <source>
        <strain evidence="8 9">cv. Gransden 2004</strain>
    </source>
</reference>
<dbReference type="GO" id="GO:0046983">
    <property type="term" value="F:protein dimerization activity"/>
    <property type="evidence" value="ECO:0007669"/>
    <property type="project" value="InterPro"/>
</dbReference>
<evidence type="ECO:0000313" key="9">
    <source>
        <dbReference type="Proteomes" id="UP000006727"/>
    </source>
</evidence>
<dbReference type="RefSeq" id="XP_024361319.1">
    <property type="nucleotide sequence ID" value="XM_024505551.2"/>
</dbReference>
<dbReference type="Pfam" id="PF00010">
    <property type="entry name" value="HLH"/>
    <property type="match status" value="1"/>
</dbReference>
<dbReference type="InterPro" id="IPR011598">
    <property type="entry name" value="bHLH_dom"/>
</dbReference>
<feature type="region of interest" description="Disordered" evidence="5">
    <location>
        <begin position="379"/>
        <end position="528"/>
    </location>
</feature>
<proteinExistence type="predicted"/>
<feature type="compositionally biased region" description="Basic and acidic residues" evidence="5">
    <location>
        <begin position="512"/>
        <end position="528"/>
    </location>
</feature>
<feature type="compositionally biased region" description="Low complexity" evidence="5">
    <location>
        <begin position="702"/>
        <end position="719"/>
    </location>
</feature>
<dbReference type="EnsemblPlants" id="Pp3c2_8960V3.1">
    <property type="protein sequence ID" value="Pp3c2_8960V3.1"/>
    <property type="gene ID" value="Pp3c2_8960"/>
</dbReference>
<feature type="compositionally biased region" description="Polar residues" evidence="5">
    <location>
        <begin position="256"/>
        <end position="271"/>
    </location>
</feature>
<dbReference type="GO" id="GO:0005634">
    <property type="term" value="C:nucleus"/>
    <property type="evidence" value="ECO:0000318"/>
    <property type="project" value="GO_Central"/>
</dbReference>
<dbReference type="GO" id="GO:0003700">
    <property type="term" value="F:DNA-binding transcription factor activity"/>
    <property type="evidence" value="ECO:0000318"/>
    <property type="project" value="GO_Central"/>
</dbReference>
<dbReference type="FunFam" id="4.10.280.10:FF:000004">
    <property type="entry name" value="Basic helix-loop-helix transcription factor"/>
    <property type="match status" value="1"/>
</dbReference>
<dbReference type="Gene3D" id="4.10.280.10">
    <property type="entry name" value="Helix-loop-helix DNA-binding domain"/>
    <property type="match status" value="1"/>
</dbReference>
<dbReference type="PROSITE" id="PS50888">
    <property type="entry name" value="BHLH"/>
    <property type="match status" value="1"/>
</dbReference>
<evidence type="ECO:0000256" key="4">
    <source>
        <dbReference type="ARBA" id="ARBA00023242"/>
    </source>
</evidence>
<keyword evidence="2" id="KW-0805">Transcription regulation</keyword>
<reference evidence="8" key="3">
    <citation type="submission" date="2020-12" db="UniProtKB">
        <authorList>
            <consortium name="EnsemblPlants"/>
        </authorList>
    </citation>
    <scope>IDENTIFICATION</scope>
</reference>
<evidence type="ECO:0000259" key="6">
    <source>
        <dbReference type="PROSITE" id="PS50888"/>
    </source>
</evidence>
<sequence length="729" mass="79267">MNRLVPEWDRSSGMLDDLIPSSGFHGPANGKLDFLRSKSTRFFQVPDQDTLEAGRIDNGHIVMQGQTSKCGKPHWQVNYTSAWNSEQGTEDGVTPGKPVSPKSDAALEDVVNETATEAHPTHQIDAEHDEMVSWLQYPLDDTLERDYCSDFFGELPDSHIQLLRESFGQGAAKTLRTPYSGAPGNDGFVNRASTADTAMMLGAGRAAGLLPQAGVEAFSKVRTIHSLQPSSVTRCQQPHPSSSNGSTVCATANVTTTRAPTSVPTSATPSNPMLPPKTQPAAPTVNTQPSPPNNRPGSMNFSHFSRPAAIIKANLHSLAGINAAPPPNARFKQQHSHLVKPTVEACTSTGSSIAESTSAGNGQSGLHKDAKVQPLIMEREQSNGTEDSRWQVAPGLSPKKDRDCVVSGDCKNSPADQETCRPSVVISDAVPASSEKGMSRITHHPDIQEPTITSSSGGYGTSTDRLKEAATSNKRKSNEREETECQSEDGEDESVDTKKPVTGRGSTAKRSRAAEVHNQSERRRRDRINEKMRALQELIPNSNKTDKASMLDEAIEYLKMLQLQLQMMSIRTGMTLPPMVMPASLQQHMQMPQIAAMPSMGMGMGMVPMNLGHGMMMDMGVAAQGRAMMPLQSHVGPSLNGAIASASSMADVHDPRYQTSGVMDPYNAYMTRQHQPMQMTQAVSIDKYNAYMLQQCQLQQHLRQHQQQPQHLQHQQHQQAPNMNGGPPH</sequence>
<dbReference type="Proteomes" id="UP000006727">
    <property type="component" value="Chromosome 2"/>
</dbReference>
<reference evidence="7 9" key="1">
    <citation type="journal article" date="2008" name="Science">
        <title>The Physcomitrella genome reveals evolutionary insights into the conquest of land by plants.</title>
        <authorList>
            <person name="Rensing S."/>
            <person name="Lang D."/>
            <person name="Zimmer A."/>
            <person name="Terry A."/>
            <person name="Salamov A."/>
            <person name="Shapiro H."/>
            <person name="Nishiyama T."/>
            <person name="Perroud P.-F."/>
            <person name="Lindquist E."/>
            <person name="Kamisugi Y."/>
            <person name="Tanahashi T."/>
            <person name="Sakakibara K."/>
            <person name="Fujita T."/>
            <person name="Oishi K."/>
            <person name="Shin-I T."/>
            <person name="Kuroki Y."/>
            <person name="Toyoda A."/>
            <person name="Suzuki Y."/>
            <person name="Hashimoto A."/>
            <person name="Yamaguchi K."/>
            <person name="Sugano A."/>
            <person name="Kohara Y."/>
            <person name="Fujiyama A."/>
            <person name="Anterola A."/>
            <person name="Aoki S."/>
            <person name="Ashton N."/>
            <person name="Barbazuk W.B."/>
            <person name="Barker E."/>
            <person name="Bennetzen J."/>
            <person name="Bezanilla M."/>
            <person name="Blankenship R."/>
            <person name="Cho S.H."/>
            <person name="Dutcher S."/>
            <person name="Estelle M."/>
            <person name="Fawcett J.A."/>
            <person name="Gundlach H."/>
            <person name="Hanada K."/>
            <person name="Heyl A."/>
            <person name="Hicks K.A."/>
            <person name="Hugh J."/>
            <person name="Lohr M."/>
            <person name="Mayer K."/>
            <person name="Melkozernov A."/>
            <person name="Murata T."/>
            <person name="Nelson D."/>
            <person name="Pils B."/>
            <person name="Prigge M."/>
            <person name="Reiss B."/>
            <person name="Renner T."/>
            <person name="Rombauts S."/>
            <person name="Rushton P."/>
            <person name="Sanderfoot A."/>
            <person name="Schween G."/>
            <person name="Shiu S.-H."/>
            <person name="Stueber K."/>
            <person name="Theodoulou F.L."/>
            <person name="Tu H."/>
            <person name="Van de Peer Y."/>
            <person name="Verrier P.J."/>
            <person name="Waters E."/>
            <person name="Wood A."/>
            <person name="Yang L."/>
            <person name="Cove D."/>
            <person name="Cuming A."/>
            <person name="Hasebe M."/>
            <person name="Lucas S."/>
            <person name="Mishler D.B."/>
            <person name="Reski R."/>
            <person name="Grigoriev I."/>
            <person name="Quatrano R.S."/>
            <person name="Boore J.L."/>
        </authorList>
    </citation>
    <scope>NUCLEOTIDE SEQUENCE [LARGE SCALE GENOMIC DNA]</scope>
    <source>
        <strain evidence="8 9">cv. Gransden 2004</strain>
    </source>
</reference>
<dbReference type="AlphaFoldDB" id="A0A2K1L0R3"/>
<dbReference type="Gramene" id="Pp3c2_8960V3.2">
    <property type="protein sequence ID" value="Pp3c2_8960V3.2"/>
    <property type="gene ID" value="Pp3c2_8960"/>
</dbReference>
<keyword evidence="4" id="KW-0539">Nucleus</keyword>
<accession>A0A2K1L0R3</accession>
<dbReference type="RefSeq" id="XP_024361305.1">
    <property type="nucleotide sequence ID" value="XM_024505537.2"/>
</dbReference>
<dbReference type="EnsemblPlants" id="Pp3c2_8960V3.2">
    <property type="protein sequence ID" value="Pp3c2_8960V3.2"/>
    <property type="gene ID" value="Pp3c2_8960"/>
</dbReference>
<dbReference type="CDD" id="cd11445">
    <property type="entry name" value="bHLH_AtPIF_like"/>
    <property type="match status" value="1"/>
</dbReference>
<keyword evidence="9" id="KW-1185">Reference proteome</keyword>
<dbReference type="GO" id="GO:0010017">
    <property type="term" value="P:red or far-red light signaling pathway"/>
    <property type="evidence" value="ECO:0000318"/>
    <property type="project" value="GO_Central"/>
</dbReference>
<organism evidence="7">
    <name type="scientific">Physcomitrium patens</name>
    <name type="common">Spreading-leaved earth moss</name>
    <name type="synonym">Physcomitrella patens</name>
    <dbReference type="NCBI Taxonomy" id="3218"/>
    <lineage>
        <taxon>Eukaryota</taxon>
        <taxon>Viridiplantae</taxon>
        <taxon>Streptophyta</taxon>
        <taxon>Embryophyta</taxon>
        <taxon>Bryophyta</taxon>
        <taxon>Bryophytina</taxon>
        <taxon>Bryopsida</taxon>
        <taxon>Funariidae</taxon>
        <taxon>Funariales</taxon>
        <taxon>Funariaceae</taxon>
        <taxon>Physcomitrium</taxon>
    </lineage>
</organism>
<comment type="subcellular location">
    <subcellularLocation>
        <location evidence="1">Nucleus</location>
    </subcellularLocation>
</comment>
<dbReference type="InterPro" id="IPR044273">
    <property type="entry name" value="PIF3-like"/>
</dbReference>
<evidence type="ECO:0000256" key="1">
    <source>
        <dbReference type="ARBA" id="ARBA00004123"/>
    </source>
</evidence>
<evidence type="ECO:0000256" key="3">
    <source>
        <dbReference type="ARBA" id="ARBA00023163"/>
    </source>
</evidence>
<feature type="domain" description="BHLH" evidence="6">
    <location>
        <begin position="512"/>
        <end position="561"/>
    </location>
</feature>
<dbReference type="PANTHER" id="PTHR46807:SF1">
    <property type="entry name" value="TRANSCRIPTION FACTOR PIF3"/>
    <property type="match status" value="1"/>
</dbReference>
<dbReference type="OrthoDB" id="690068at2759"/>
<dbReference type="SUPFAM" id="SSF47459">
    <property type="entry name" value="HLH, helix-loop-helix DNA-binding domain"/>
    <property type="match status" value="1"/>
</dbReference>
<dbReference type="STRING" id="3218.A0A2K1L0R3"/>
<dbReference type="PaxDb" id="3218-PP1S84_22V6.1"/>
<dbReference type="SMART" id="SM00353">
    <property type="entry name" value="HLH"/>
    <property type="match status" value="1"/>
</dbReference>
<evidence type="ECO:0000256" key="5">
    <source>
        <dbReference type="SAM" id="MobiDB-lite"/>
    </source>
</evidence>
<feature type="compositionally biased region" description="Polar residues" evidence="5">
    <location>
        <begin position="350"/>
        <end position="361"/>
    </location>
</feature>
<evidence type="ECO:0000256" key="2">
    <source>
        <dbReference type="ARBA" id="ARBA00023015"/>
    </source>
</evidence>
<keyword evidence="3" id="KW-0804">Transcription</keyword>